<gene>
    <name evidence="5" type="ORF">UFOPK2044_00710</name>
</gene>
<evidence type="ECO:0000259" key="4">
    <source>
        <dbReference type="Pfam" id="PF22725"/>
    </source>
</evidence>
<dbReference type="AlphaFoldDB" id="A0A6J6JLK5"/>
<organism evidence="5">
    <name type="scientific">freshwater metagenome</name>
    <dbReference type="NCBI Taxonomy" id="449393"/>
    <lineage>
        <taxon>unclassified sequences</taxon>
        <taxon>metagenomes</taxon>
        <taxon>ecological metagenomes</taxon>
    </lineage>
</organism>
<protein>
    <submittedName>
        <fullName evidence="5">Unannotated protein</fullName>
    </submittedName>
</protein>
<dbReference type="Gene3D" id="3.40.50.720">
    <property type="entry name" value="NAD(P)-binding Rossmann-like Domain"/>
    <property type="match status" value="1"/>
</dbReference>
<dbReference type="Gene3D" id="3.30.360.10">
    <property type="entry name" value="Dihydrodipicolinate Reductase, domain 2"/>
    <property type="match status" value="1"/>
</dbReference>
<dbReference type="PANTHER" id="PTHR22604:SF105">
    <property type="entry name" value="TRANS-1,2-DIHYDROBENZENE-1,2-DIOL DEHYDROGENASE"/>
    <property type="match status" value="1"/>
</dbReference>
<comment type="similarity">
    <text evidence="1">Belongs to the Gfo/Idh/MocA family.</text>
</comment>
<dbReference type="InterPro" id="IPR050984">
    <property type="entry name" value="Gfo/Idh/MocA_domain"/>
</dbReference>
<dbReference type="Pfam" id="PF22725">
    <property type="entry name" value="GFO_IDH_MocA_C3"/>
    <property type="match status" value="1"/>
</dbReference>
<keyword evidence="2" id="KW-0560">Oxidoreductase</keyword>
<dbReference type="InterPro" id="IPR000683">
    <property type="entry name" value="Gfo/Idh/MocA-like_OxRdtase_N"/>
</dbReference>
<dbReference type="PANTHER" id="PTHR22604">
    <property type="entry name" value="OXIDOREDUCTASES"/>
    <property type="match status" value="1"/>
</dbReference>
<evidence type="ECO:0000259" key="3">
    <source>
        <dbReference type="Pfam" id="PF01408"/>
    </source>
</evidence>
<name>A0A6J6JLK5_9ZZZZ</name>
<dbReference type="GO" id="GO:0000166">
    <property type="term" value="F:nucleotide binding"/>
    <property type="evidence" value="ECO:0007669"/>
    <property type="project" value="InterPro"/>
</dbReference>
<feature type="domain" description="Gfo/Idh/MocA-like oxidoreductase N-terminal" evidence="3">
    <location>
        <begin position="4"/>
        <end position="120"/>
    </location>
</feature>
<dbReference type="EMBL" id="CAEZVO010000100">
    <property type="protein sequence ID" value="CAB4636659.1"/>
    <property type="molecule type" value="Genomic_DNA"/>
</dbReference>
<dbReference type="InterPro" id="IPR055170">
    <property type="entry name" value="GFO_IDH_MocA-like_dom"/>
</dbReference>
<reference evidence="5" key="1">
    <citation type="submission" date="2020-05" db="EMBL/GenBank/DDBJ databases">
        <authorList>
            <person name="Chiriac C."/>
            <person name="Salcher M."/>
            <person name="Ghai R."/>
            <person name="Kavagutti S V."/>
        </authorList>
    </citation>
    <scope>NUCLEOTIDE SEQUENCE</scope>
</reference>
<sequence>MTKLNWAMVGTGLMAELILNDFAIAADTNLYALVSRNPDKAKARLAEFNIEAKALTFEQALADPEIDVIYVASPHSEHFWQAKAALEAGKQVLVEKAFTMSAKEAQELDDLAKSKGLFLMEAMWTKFLPLHNALKAIIESGELGKLVSIEANFGKIIEFDNNHRLYNFELGGGTTLDQGVYTTTFNRWMSGSNIASQTTIGHRFSNGSDAHADTTFLFENGVIGHGITSLDGRIGFNARVFGSVKSVELVGSFWNAQELDVLSYDGQSEPTRERRSYKTMGAGYAHMLQAVSAAINAGKTQCDEHPMSWTIENMKVLDQIRSNIK</sequence>
<proteinExistence type="inferred from homology"/>
<dbReference type="InterPro" id="IPR036291">
    <property type="entry name" value="NAD(P)-bd_dom_sf"/>
</dbReference>
<dbReference type="Pfam" id="PF01408">
    <property type="entry name" value="GFO_IDH_MocA"/>
    <property type="match status" value="1"/>
</dbReference>
<dbReference type="GO" id="GO:0016491">
    <property type="term" value="F:oxidoreductase activity"/>
    <property type="evidence" value="ECO:0007669"/>
    <property type="project" value="UniProtKB-KW"/>
</dbReference>
<evidence type="ECO:0000313" key="5">
    <source>
        <dbReference type="EMBL" id="CAB4636659.1"/>
    </source>
</evidence>
<accession>A0A6J6JLK5</accession>
<dbReference type="SUPFAM" id="SSF55347">
    <property type="entry name" value="Glyceraldehyde-3-phosphate dehydrogenase-like, C-terminal domain"/>
    <property type="match status" value="1"/>
</dbReference>
<evidence type="ECO:0000256" key="1">
    <source>
        <dbReference type="ARBA" id="ARBA00010928"/>
    </source>
</evidence>
<dbReference type="SUPFAM" id="SSF51735">
    <property type="entry name" value="NAD(P)-binding Rossmann-fold domains"/>
    <property type="match status" value="1"/>
</dbReference>
<feature type="domain" description="GFO/IDH/MocA-like oxidoreductase" evidence="4">
    <location>
        <begin position="132"/>
        <end position="243"/>
    </location>
</feature>
<evidence type="ECO:0000256" key="2">
    <source>
        <dbReference type="ARBA" id="ARBA00023002"/>
    </source>
</evidence>